<organism evidence="7 8">
    <name type="scientific">Bosea lupini</name>
    <dbReference type="NCBI Taxonomy" id="1036779"/>
    <lineage>
        <taxon>Bacteria</taxon>
        <taxon>Pseudomonadati</taxon>
        <taxon>Pseudomonadota</taxon>
        <taxon>Alphaproteobacteria</taxon>
        <taxon>Hyphomicrobiales</taxon>
        <taxon>Boseaceae</taxon>
        <taxon>Bosea</taxon>
    </lineage>
</organism>
<dbReference type="SMART" id="SM00283">
    <property type="entry name" value="MA"/>
    <property type="match status" value="1"/>
</dbReference>
<proteinExistence type="inferred from homology"/>
<dbReference type="EMBL" id="FOAN01000002">
    <property type="protein sequence ID" value="SEK96896.1"/>
    <property type="molecule type" value="Genomic_DNA"/>
</dbReference>
<evidence type="ECO:0000256" key="2">
    <source>
        <dbReference type="ARBA" id="ARBA00029447"/>
    </source>
</evidence>
<dbReference type="AlphaFoldDB" id="A0A1H7LDK3"/>
<keyword evidence="4" id="KW-1133">Transmembrane helix</keyword>
<evidence type="ECO:0000259" key="5">
    <source>
        <dbReference type="PROSITE" id="PS50111"/>
    </source>
</evidence>
<evidence type="ECO:0000259" key="6">
    <source>
        <dbReference type="PROSITE" id="PS50885"/>
    </source>
</evidence>
<dbReference type="InterPro" id="IPR003660">
    <property type="entry name" value="HAMP_dom"/>
</dbReference>
<feature type="domain" description="Methyl-accepting transducer" evidence="5">
    <location>
        <begin position="298"/>
        <end position="524"/>
    </location>
</feature>
<dbReference type="InterPro" id="IPR004090">
    <property type="entry name" value="Chemotax_Me-accpt_rcpt"/>
</dbReference>
<dbReference type="GO" id="GO:0016020">
    <property type="term" value="C:membrane"/>
    <property type="evidence" value="ECO:0007669"/>
    <property type="project" value="InterPro"/>
</dbReference>
<sequence length="558" mass="58556">MRPFGLTAKITVLFAIFGIAAALGLASAVSGLDSVHEIDSEAFSGQQLANKAALLSSRVAQASLLSRFDDATEPGAVATALDQLDEAVELVDAARANLLSSLPTGQRQVNAVLDPRIRTFIAFQRDIVDIGRRVSPKAALIEASAAEARENVRQIIAATARLRDDLDRQAGLAASRARALAQEVRLRVILIAAGLPLAGGLLAILLLRTYLTRPLRVLMETIAKVTSSDRAIEVPYGKRRDEIGQLARTVRTLSEVRATLVTRDAEADLAQQHRQHRTEELHRIAQEFEARIGRLLADIGRLSEGLRAALDASALRAGQISHSGNAAAQAVAGAGDEAIRIADAAVRLEAVVEQINREVRRVSETASLATRDASGTVGLVGRLTENAGKIRDVVQLIEAIARQTNLLALNATIEAARAGTHGRGFAIVASEVKALATQTADATAQISMRIATVDTALSQAAQAITGIASRAGAVEQASTEISTMVASHTGLLQGLGETIARISVVTGQAAAAVTTIAGAGVQTTAHAEQGASGARQLDERISALQAEADEFARRLRAA</sequence>
<comment type="similarity">
    <text evidence="2">Belongs to the methyl-accepting chemotaxis (MCP) protein family.</text>
</comment>
<evidence type="ECO:0000256" key="1">
    <source>
        <dbReference type="ARBA" id="ARBA00023224"/>
    </source>
</evidence>
<dbReference type="PANTHER" id="PTHR32089:SF112">
    <property type="entry name" value="LYSOZYME-LIKE PROTEIN-RELATED"/>
    <property type="match status" value="1"/>
</dbReference>
<keyword evidence="1 3" id="KW-0807">Transducer</keyword>
<name>A0A1H7LDK3_9HYPH</name>
<dbReference type="GO" id="GO:0007165">
    <property type="term" value="P:signal transduction"/>
    <property type="evidence" value="ECO:0007669"/>
    <property type="project" value="UniProtKB-KW"/>
</dbReference>
<dbReference type="Proteomes" id="UP000199664">
    <property type="component" value="Unassembled WGS sequence"/>
</dbReference>
<dbReference type="CDD" id="cd06225">
    <property type="entry name" value="HAMP"/>
    <property type="match status" value="1"/>
</dbReference>
<evidence type="ECO:0000256" key="4">
    <source>
        <dbReference type="SAM" id="Phobius"/>
    </source>
</evidence>
<dbReference type="Pfam" id="PF00015">
    <property type="entry name" value="MCPsignal"/>
    <property type="match status" value="1"/>
</dbReference>
<dbReference type="GO" id="GO:0006935">
    <property type="term" value="P:chemotaxis"/>
    <property type="evidence" value="ECO:0007669"/>
    <property type="project" value="InterPro"/>
</dbReference>
<evidence type="ECO:0000256" key="3">
    <source>
        <dbReference type="PROSITE-ProRule" id="PRU00284"/>
    </source>
</evidence>
<dbReference type="SUPFAM" id="SSF58104">
    <property type="entry name" value="Methyl-accepting chemotaxis protein (MCP) signaling domain"/>
    <property type="match status" value="1"/>
</dbReference>
<dbReference type="InterPro" id="IPR004089">
    <property type="entry name" value="MCPsignal_dom"/>
</dbReference>
<keyword evidence="8" id="KW-1185">Reference proteome</keyword>
<dbReference type="SUPFAM" id="SSF158472">
    <property type="entry name" value="HAMP domain-like"/>
    <property type="match status" value="1"/>
</dbReference>
<dbReference type="PROSITE" id="PS50885">
    <property type="entry name" value="HAMP"/>
    <property type="match status" value="1"/>
</dbReference>
<dbReference type="SMART" id="SM00304">
    <property type="entry name" value="HAMP"/>
    <property type="match status" value="1"/>
</dbReference>
<dbReference type="RefSeq" id="WP_091831568.1">
    <property type="nucleotide sequence ID" value="NZ_FOAN01000002.1"/>
</dbReference>
<keyword evidence="4" id="KW-0812">Transmembrane</keyword>
<dbReference type="PANTHER" id="PTHR32089">
    <property type="entry name" value="METHYL-ACCEPTING CHEMOTAXIS PROTEIN MCPB"/>
    <property type="match status" value="1"/>
</dbReference>
<evidence type="ECO:0000313" key="8">
    <source>
        <dbReference type="Proteomes" id="UP000199664"/>
    </source>
</evidence>
<dbReference type="Gene3D" id="6.10.340.10">
    <property type="match status" value="1"/>
</dbReference>
<reference evidence="8" key="1">
    <citation type="submission" date="2016-10" db="EMBL/GenBank/DDBJ databases">
        <authorList>
            <person name="Varghese N."/>
            <person name="Submissions S."/>
        </authorList>
    </citation>
    <scope>NUCLEOTIDE SEQUENCE [LARGE SCALE GENOMIC DNA]</scope>
    <source>
        <strain evidence="8">LMG 26383,CCUG 61248,R- 45681</strain>
    </source>
</reference>
<gene>
    <name evidence="7" type="ORF">SAMN04515666_102493</name>
</gene>
<feature type="domain" description="HAMP" evidence="6">
    <location>
        <begin position="209"/>
        <end position="262"/>
    </location>
</feature>
<dbReference type="GO" id="GO:0004888">
    <property type="term" value="F:transmembrane signaling receptor activity"/>
    <property type="evidence" value="ECO:0007669"/>
    <property type="project" value="InterPro"/>
</dbReference>
<feature type="transmembrane region" description="Helical" evidence="4">
    <location>
        <begin position="186"/>
        <end position="207"/>
    </location>
</feature>
<accession>A0A1H7LDK3</accession>
<protein>
    <submittedName>
        <fullName evidence="7">Methyl-accepting chemotaxis protein</fullName>
    </submittedName>
</protein>
<dbReference type="PRINTS" id="PR00260">
    <property type="entry name" value="CHEMTRNSDUCR"/>
</dbReference>
<evidence type="ECO:0000313" key="7">
    <source>
        <dbReference type="EMBL" id="SEK96896.1"/>
    </source>
</evidence>
<dbReference type="STRING" id="1036779.SAMN04515666_102493"/>
<keyword evidence="4" id="KW-0472">Membrane</keyword>
<dbReference type="PROSITE" id="PS50111">
    <property type="entry name" value="CHEMOTAXIS_TRANSDUC_2"/>
    <property type="match status" value="1"/>
</dbReference>
<dbReference type="Gene3D" id="1.10.287.950">
    <property type="entry name" value="Methyl-accepting chemotaxis protein"/>
    <property type="match status" value="1"/>
</dbReference>
<dbReference type="Pfam" id="PF00672">
    <property type="entry name" value="HAMP"/>
    <property type="match status" value="1"/>
</dbReference>